<keyword evidence="3 5" id="KW-1133">Transmembrane helix</keyword>
<feature type="transmembrane region" description="Helical" evidence="5">
    <location>
        <begin position="27"/>
        <end position="44"/>
    </location>
</feature>
<evidence type="ECO:0000256" key="2">
    <source>
        <dbReference type="ARBA" id="ARBA00022692"/>
    </source>
</evidence>
<dbReference type="GO" id="GO:0009403">
    <property type="term" value="P:toxin biosynthetic process"/>
    <property type="evidence" value="ECO:0007669"/>
    <property type="project" value="InterPro"/>
</dbReference>
<dbReference type="GO" id="GO:0016020">
    <property type="term" value="C:membrane"/>
    <property type="evidence" value="ECO:0007669"/>
    <property type="project" value="UniProtKB-SubCell"/>
</dbReference>
<sequence>MLLVIFVILYIAWQTYKGYHVGFSKRIVNLIFAGLVFMLAIMLQNPVGDLIYTQFVQGQAGDSSLVLHACRFGAFFALFFILKQISKIFKAWLPAQETETGFTATLDHMAGAIVSFVASYFFMYVVLSILNSVGISQLSQLISDSQLLSFIVNDTPGLSTGVFKTLFSVSRTTA</sequence>
<dbReference type="Pfam" id="PF02674">
    <property type="entry name" value="Colicin_V"/>
    <property type="match status" value="1"/>
</dbReference>
<keyword evidence="2 5" id="KW-0812">Transmembrane</keyword>
<dbReference type="InterPro" id="IPR003825">
    <property type="entry name" value="Colicin-V_CvpA"/>
</dbReference>
<evidence type="ECO:0000256" key="3">
    <source>
        <dbReference type="ARBA" id="ARBA00022989"/>
    </source>
</evidence>
<dbReference type="AlphaFoldDB" id="A0A1L3JZ21"/>
<gene>
    <name evidence="6" type="ORF">DQL93_01050</name>
</gene>
<keyword evidence="4 5" id="KW-0472">Membrane</keyword>
<evidence type="ECO:0000313" key="6">
    <source>
        <dbReference type="EMBL" id="AZA15386.1"/>
    </source>
</evidence>
<dbReference type="OrthoDB" id="2318807at2"/>
<reference evidence="6" key="1">
    <citation type="submission" date="2018-07" db="EMBL/GenBank/DDBJ databases">
        <authorList>
            <person name="Somerville V."/>
        </authorList>
    </citation>
    <scope>NUCLEOTIDE SEQUENCE</scope>
    <source>
        <strain evidence="6">NWC_2_2</strain>
    </source>
</reference>
<proteinExistence type="predicted"/>
<feature type="transmembrane region" description="Helical" evidence="5">
    <location>
        <begin position="65"/>
        <end position="82"/>
    </location>
</feature>
<organism evidence="6">
    <name type="scientific">Lactobacillus delbrueckii subsp. lactis</name>
    <dbReference type="NCBI Taxonomy" id="29397"/>
    <lineage>
        <taxon>Bacteria</taxon>
        <taxon>Bacillati</taxon>
        <taxon>Bacillota</taxon>
        <taxon>Bacilli</taxon>
        <taxon>Lactobacillales</taxon>
        <taxon>Lactobacillaceae</taxon>
        <taxon>Lactobacillus</taxon>
    </lineage>
</organism>
<evidence type="ECO:0000256" key="4">
    <source>
        <dbReference type="ARBA" id="ARBA00023136"/>
    </source>
</evidence>
<dbReference type="RefSeq" id="WP_035165333.1">
    <property type="nucleotide sequence ID" value="NZ_BJLO01000067.1"/>
</dbReference>
<evidence type="ECO:0000256" key="1">
    <source>
        <dbReference type="ARBA" id="ARBA00004141"/>
    </source>
</evidence>
<protein>
    <submittedName>
        <fullName evidence="6">CvpA family protein</fullName>
    </submittedName>
</protein>
<name>A0A1L3JZ21_LACDL</name>
<dbReference type="EMBL" id="CP031023">
    <property type="protein sequence ID" value="AZA15386.1"/>
    <property type="molecule type" value="Genomic_DNA"/>
</dbReference>
<feature type="transmembrane region" description="Helical" evidence="5">
    <location>
        <begin position="109"/>
        <end position="130"/>
    </location>
</feature>
<comment type="subcellular location">
    <subcellularLocation>
        <location evidence="1">Membrane</location>
        <topology evidence="1">Multi-pass membrane protein</topology>
    </subcellularLocation>
</comment>
<evidence type="ECO:0000256" key="5">
    <source>
        <dbReference type="SAM" id="Phobius"/>
    </source>
</evidence>
<accession>A0A1L3JZ21</accession>